<dbReference type="SUPFAM" id="SSF52540">
    <property type="entry name" value="P-loop containing nucleoside triphosphate hydrolases"/>
    <property type="match status" value="1"/>
</dbReference>
<evidence type="ECO:0000256" key="1">
    <source>
        <dbReference type="ARBA" id="ARBA00022448"/>
    </source>
</evidence>
<dbReference type="InterPro" id="IPR017871">
    <property type="entry name" value="ABC_transporter-like_CS"/>
</dbReference>
<evidence type="ECO:0000256" key="3">
    <source>
        <dbReference type="ARBA" id="ARBA00022840"/>
    </source>
</evidence>
<dbReference type="GO" id="GO:0016887">
    <property type="term" value="F:ATP hydrolysis activity"/>
    <property type="evidence" value="ECO:0007669"/>
    <property type="project" value="InterPro"/>
</dbReference>
<dbReference type="InterPro" id="IPR003439">
    <property type="entry name" value="ABC_transporter-like_ATP-bd"/>
</dbReference>
<sequence length="255" mass="28126">MPVGDRGAYPGEELSKLGTGTVRIVAGHKRFDADSQALSDIDLTIEDGEFLAILGRSGSGKSTLLRVIAGLEKLTSGTIEWAEWAGDNGAARPHTGVVFQQALLYPWLTAGDNVLLAGRFAAQRESFRREYAEELLQRFDLQRVADRYPDQLSGGQAQRVAIIRAVATRPRLLLLDEPFSALDPAIRADLQAWLANLAAELGITVVLVTHDVDEALLLASRVVLLGPDGRIRREWRPGNQELRQEILDHYRLVEQ</sequence>
<gene>
    <name evidence="5" type="ORF">MBOU_39470</name>
</gene>
<evidence type="ECO:0000256" key="2">
    <source>
        <dbReference type="ARBA" id="ARBA00022741"/>
    </source>
</evidence>
<dbReference type="PANTHER" id="PTHR42788:SF13">
    <property type="entry name" value="ALIPHATIC SULFONATES IMPORT ATP-BINDING PROTEIN SSUB"/>
    <property type="match status" value="1"/>
</dbReference>
<dbReference type="GO" id="GO:0005524">
    <property type="term" value="F:ATP binding"/>
    <property type="evidence" value="ECO:0007669"/>
    <property type="project" value="UniProtKB-KW"/>
</dbReference>
<evidence type="ECO:0000259" key="4">
    <source>
        <dbReference type="PROSITE" id="PS50893"/>
    </source>
</evidence>
<organism evidence="5 6">
    <name type="scientific">Mycobacterium bourgelatii</name>
    <dbReference type="NCBI Taxonomy" id="1273442"/>
    <lineage>
        <taxon>Bacteria</taxon>
        <taxon>Bacillati</taxon>
        <taxon>Actinomycetota</taxon>
        <taxon>Actinomycetes</taxon>
        <taxon>Mycobacteriales</taxon>
        <taxon>Mycobacteriaceae</taxon>
        <taxon>Mycobacterium</taxon>
    </lineage>
</organism>
<dbReference type="Pfam" id="PF00005">
    <property type="entry name" value="ABC_tran"/>
    <property type="match status" value="1"/>
</dbReference>
<keyword evidence="2" id="KW-0547">Nucleotide-binding</keyword>
<dbReference type="SMART" id="SM00382">
    <property type="entry name" value="AAA"/>
    <property type="match status" value="1"/>
</dbReference>
<dbReference type="PANTHER" id="PTHR42788">
    <property type="entry name" value="TAURINE IMPORT ATP-BINDING PROTEIN-RELATED"/>
    <property type="match status" value="1"/>
</dbReference>
<evidence type="ECO:0000313" key="5">
    <source>
        <dbReference type="EMBL" id="GFG91905.1"/>
    </source>
</evidence>
<dbReference type="InterPro" id="IPR003593">
    <property type="entry name" value="AAA+_ATPase"/>
</dbReference>
<evidence type="ECO:0000313" key="6">
    <source>
        <dbReference type="Proteomes" id="UP000465360"/>
    </source>
</evidence>
<dbReference type="InterPro" id="IPR050166">
    <property type="entry name" value="ABC_transporter_ATP-bind"/>
</dbReference>
<name>A0A7I9YTE8_MYCBU</name>
<protein>
    <submittedName>
        <fullName evidence="5">Nitrate ABC transporter ATP-binding protein</fullName>
    </submittedName>
</protein>
<dbReference type="EMBL" id="BLKZ01000001">
    <property type="protein sequence ID" value="GFG91905.1"/>
    <property type="molecule type" value="Genomic_DNA"/>
</dbReference>
<dbReference type="PROSITE" id="PS50893">
    <property type="entry name" value="ABC_TRANSPORTER_2"/>
    <property type="match status" value="1"/>
</dbReference>
<dbReference type="InterPro" id="IPR027417">
    <property type="entry name" value="P-loop_NTPase"/>
</dbReference>
<dbReference type="Gene3D" id="3.40.50.300">
    <property type="entry name" value="P-loop containing nucleotide triphosphate hydrolases"/>
    <property type="match status" value="1"/>
</dbReference>
<accession>A0A7I9YTE8</accession>
<comment type="caution">
    <text evidence="5">The sequence shown here is derived from an EMBL/GenBank/DDBJ whole genome shotgun (WGS) entry which is preliminary data.</text>
</comment>
<keyword evidence="3 5" id="KW-0067">ATP-binding</keyword>
<keyword evidence="6" id="KW-1185">Reference proteome</keyword>
<feature type="domain" description="ABC transporter" evidence="4">
    <location>
        <begin position="22"/>
        <end position="252"/>
    </location>
</feature>
<keyword evidence="1" id="KW-0813">Transport</keyword>
<dbReference type="PROSITE" id="PS00211">
    <property type="entry name" value="ABC_TRANSPORTER_1"/>
    <property type="match status" value="1"/>
</dbReference>
<dbReference type="AlphaFoldDB" id="A0A7I9YTE8"/>
<dbReference type="Proteomes" id="UP000465360">
    <property type="component" value="Unassembled WGS sequence"/>
</dbReference>
<reference evidence="5 6" key="1">
    <citation type="journal article" date="2019" name="Emerg. Microbes Infect.">
        <title>Comprehensive subspecies identification of 175 nontuberculous mycobacteria species based on 7547 genomic profiles.</title>
        <authorList>
            <person name="Matsumoto Y."/>
            <person name="Kinjo T."/>
            <person name="Motooka D."/>
            <person name="Nabeya D."/>
            <person name="Jung N."/>
            <person name="Uechi K."/>
            <person name="Horii T."/>
            <person name="Iida T."/>
            <person name="Fujita J."/>
            <person name="Nakamura S."/>
        </authorList>
    </citation>
    <scope>NUCLEOTIDE SEQUENCE [LARGE SCALE GENOMIC DNA]</scope>
    <source>
        <strain evidence="5 6">JCM 30725</strain>
    </source>
</reference>
<proteinExistence type="predicted"/>